<dbReference type="GO" id="GO:0016810">
    <property type="term" value="F:hydrolase activity, acting on carbon-nitrogen (but not peptide) bonds"/>
    <property type="evidence" value="ECO:0007669"/>
    <property type="project" value="InterPro"/>
</dbReference>
<dbReference type="Gene3D" id="2.30.40.10">
    <property type="entry name" value="Urease, subunit C, domain 1"/>
    <property type="match status" value="1"/>
</dbReference>
<dbReference type="RefSeq" id="WP_132025529.1">
    <property type="nucleotide sequence ID" value="NZ_CP068564.1"/>
</dbReference>
<dbReference type="EC" id="3.4.19.-" evidence="1"/>
<comment type="similarity">
    <text evidence="1">Belongs to the peptidase M38 family.</text>
</comment>
<feature type="binding site" evidence="4">
    <location>
        <position position="196"/>
    </location>
    <ligand>
        <name>Zn(2+)</name>
        <dbReference type="ChEBI" id="CHEBI:29105"/>
        <label>2</label>
        <note>catalytic</note>
    </ligand>
</feature>
<dbReference type="NCBIfam" id="TIGR01975">
    <property type="entry name" value="isoAsp_dipep"/>
    <property type="match status" value="1"/>
</dbReference>
<dbReference type="InterPro" id="IPR010229">
    <property type="entry name" value="Pept_M38_dipep"/>
</dbReference>
<comment type="cofactor">
    <cofactor evidence="1 4">
        <name>Zn(2+)</name>
        <dbReference type="ChEBI" id="CHEBI:29105"/>
    </cofactor>
    <text evidence="1 4">Binds 2 Zn(2+) ions per subunit.</text>
</comment>
<comment type="PTM">
    <text evidence="1">Carboxylation allows a single lysine to coordinate two zinc ions.</text>
</comment>
<comment type="function">
    <text evidence="1">Catalyzes the hydrolytic cleavage of a subset of L-isoaspartyl (L-beta-aspartyl) dipeptides. Used to degrade proteins damaged by L-isoaspartyl residues formation.</text>
</comment>
<dbReference type="InterPro" id="IPR050378">
    <property type="entry name" value="Metallo-dep_Hydrolases_sf"/>
</dbReference>
<organism evidence="6 7">
    <name type="scientific">Keratinibaculum paraultunense</name>
    <dbReference type="NCBI Taxonomy" id="1278232"/>
    <lineage>
        <taxon>Bacteria</taxon>
        <taxon>Bacillati</taxon>
        <taxon>Bacillota</taxon>
        <taxon>Tissierellia</taxon>
        <taxon>Tissierellales</taxon>
        <taxon>Tepidimicrobiaceae</taxon>
        <taxon>Keratinibaculum</taxon>
    </lineage>
</organism>
<feature type="active site" description="Proton acceptor" evidence="2">
    <location>
        <position position="286"/>
    </location>
</feature>
<evidence type="ECO:0000313" key="6">
    <source>
        <dbReference type="EMBL" id="TCS91698.1"/>
    </source>
</evidence>
<feature type="binding site" evidence="4">
    <location>
        <position position="225"/>
    </location>
    <ligand>
        <name>Zn(2+)</name>
        <dbReference type="ChEBI" id="CHEBI:29105"/>
        <label>2</label>
        <note>catalytic</note>
    </ligand>
</feature>
<dbReference type="GO" id="GO:0005737">
    <property type="term" value="C:cytoplasm"/>
    <property type="evidence" value="ECO:0007669"/>
    <property type="project" value="UniProtKB-SubCell"/>
</dbReference>
<protein>
    <recommendedName>
        <fullName evidence="1">Isoaspartyl dipeptidase</fullName>
        <ecNumber evidence="1">3.4.19.-</ecNumber>
    </recommendedName>
</protein>
<dbReference type="SUPFAM" id="SSF51338">
    <property type="entry name" value="Composite domain of metallo-dependent hydrolases"/>
    <property type="match status" value="1"/>
</dbReference>
<dbReference type="PANTHER" id="PTHR11647:SF1">
    <property type="entry name" value="COLLAPSIN RESPONSE MEDIATOR PROTEIN"/>
    <property type="match status" value="1"/>
</dbReference>
<gene>
    <name evidence="6" type="ORF">EDD65_101201</name>
</gene>
<comment type="subcellular location">
    <subcellularLocation>
        <location evidence="1">Cytoplasm</location>
    </subcellularLocation>
</comment>
<evidence type="ECO:0000256" key="4">
    <source>
        <dbReference type="PIRSR" id="PIRSR001238-3"/>
    </source>
</evidence>
<dbReference type="GO" id="GO:0046872">
    <property type="term" value="F:metal ion binding"/>
    <property type="evidence" value="ECO:0007669"/>
    <property type="project" value="UniProtKB-KW"/>
</dbReference>
<keyword evidence="1 4" id="KW-0479">Metal-binding</keyword>
<dbReference type="OrthoDB" id="9775607at2"/>
<dbReference type="Pfam" id="PF01979">
    <property type="entry name" value="Amidohydro_1"/>
    <property type="match status" value="1"/>
</dbReference>
<feature type="binding site" evidence="4">
    <location>
        <position position="62"/>
    </location>
    <ligand>
        <name>Zn(2+)</name>
        <dbReference type="ChEBI" id="CHEBI:29105"/>
        <label>1</label>
        <note>catalytic</note>
    </ligand>
</feature>
<keyword evidence="1" id="KW-0378">Hydrolase</keyword>
<sequence>MLTLIKGGEVYAPSYMGKKDILLVGNKIGYIKDEICVPKDFVDINIIDAKDKYVVPGFIDSHVHICGGGGEGGFKTRTPEIQLTDITLGGVTTVIGVLGTDGTTRTMSNLIAKARGLEEEGITTYVYTGSYQVPIRTITGSIQDDIILIDKIIGVGEVALSDHRSSQPTVEDIMKIAAEARVGGILSDKAGVINIHMGDGERQLDFLEEIVETTEIPITQFLPTHMGRNTKLFIKSIEYAKKGGFIDFTTSSSSEEKKSRDTKPSRALKILLEEGVSPKNITFSSDGQGSLPKFDNERNFIGLGVGKVTSLYEEVRDAILDEGVSMDKALMTITSNPANILKLYRKGYIKEGMDSDVVLIDKDTLEIDTVIAMGRVMILEGEIIVKGTFE</sequence>
<keyword evidence="7" id="KW-1185">Reference proteome</keyword>
<dbReference type="PANTHER" id="PTHR11647">
    <property type="entry name" value="HYDRANTOINASE/DIHYDROPYRIMIDINASE FAMILY MEMBER"/>
    <property type="match status" value="1"/>
</dbReference>
<feature type="binding site" evidence="4">
    <location>
        <position position="64"/>
    </location>
    <ligand>
        <name>Zn(2+)</name>
        <dbReference type="ChEBI" id="CHEBI:29105"/>
        <label>1</label>
        <note>catalytic</note>
    </ligand>
</feature>
<feature type="binding site" evidence="3">
    <location>
        <position position="228"/>
    </location>
    <ligand>
        <name>substrate</name>
    </ligand>
</feature>
<keyword evidence="1" id="KW-0645">Protease</keyword>
<reference evidence="6 7" key="1">
    <citation type="submission" date="2019-03" db="EMBL/GenBank/DDBJ databases">
        <title>Genomic Encyclopedia of Type Strains, Phase IV (KMG-IV): sequencing the most valuable type-strain genomes for metagenomic binning, comparative biology and taxonomic classification.</title>
        <authorList>
            <person name="Goeker M."/>
        </authorList>
    </citation>
    <scope>NUCLEOTIDE SEQUENCE [LARGE SCALE GENOMIC DNA]</scope>
    <source>
        <strain evidence="6 7">DSM 26752</strain>
    </source>
</reference>
<dbReference type="SUPFAM" id="SSF51556">
    <property type="entry name" value="Metallo-dependent hydrolases"/>
    <property type="match status" value="1"/>
</dbReference>
<evidence type="ECO:0000256" key="3">
    <source>
        <dbReference type="PIRSR" id="PIRSR001238-2"/>
    </source>
</evidence>
<dbReference type="GO" id="GO:0008237">
    <property type="term" value="F:metallopeptidase activity"/>
    <property type="evidence" value="ECO:0007669"/>
    <property type="project" value="UniProtKB-KW"/>
</dbReference>
<dbReference type="AlphaFoldDB" id="A0A4R3L118"/>
<dbReference type="InterPro" id="IPR032466">
    <property type="entry name" value="Metal_Hydrolase"/>
</dbReference>
<dbReference type="InterPro" id="IPR011059">
    <property type="entry name" value="Metal-dep_hydrolase_composite"/>
</dbReference>
<feature type="binding site" evidence="3">
    <location>
        <position position="164"/>
    </location>
    <ligand>
        <name>substrate</name>
    </ligand>
</feature>
<name>A0A4R3L118_9FIRM</name>
<feature type="binding site" evidence="3">
    <location>
        <position position="131"/>
    </location>
    <ligand>
        <name>substrate</name>
    </ligand>
</feature>
<feature type="domain" description="Amidohydrolase-related" evidence="5">
    <location>
        <begin position="53"/>
        <end position="376"/>
    </location>
</feature>
<comment type="caution">
    <text evidence="6">The sequence shown here is derived from an EMBL/GenBank/DDBJ whole genome shotgun (WGS) entry which is preliminary data.</text>
</comment>
<dbReference type="Proteomes" id="UP000294567">
    <property type="component" value="Unassembled WGS sequence"/>
</dbReference>
<evidence type="ECO:0000313" key="7">
    <source>
        <dbReference type="Proteomes" id="UP000294567"/>
    </source>
</evidence>
<keyword evidence="1" id="KW-0482">Metalloprotease</keyword>
<dbReference type="PIRSF" id="PIRSF001238">
    <property type="entry name" value="IadA"/>
    <property type="match status" value="1"/>
</dbReference>
<feature type="binding site" evidence="4">
    <location>
        <position position="286"/>
    </location>
    <ligand>
        <name>Zn(2+)</name>
        <dbReference type="ChEBI" id="CHEBI:29105"/>
        <label>1</label>
        <note>catalytic</note>
    </ligand>
</feature>
<accession>A0A4R3L118</accession>
<evidence type="ECO:0000259" key="5">
    <source>
        <dbReference type="Pfam" id="PF01979"/>
    </source>
</evidence>
<proteinExistence type="inferred from homology"/>
<dbReference type="InterPro" id="IPR006680">
    <property type="entry name" value="Amidohydro-rel"/>
</dbReference>
<dbReference type="GO" id="GO:0008798">
    <property type="term" value="F:beta-aspartyl-peptidase activity"/>
    <property type="evidence" value="ECO:0007669"/>
    <property type="project" value="InterPro"/>
</dbReference>
<feature type="binding site" evidence="3">
    <location>
        <begin position="69"/>
        <end position="71"/>
    </location>
    <ligand>
        <name>substrate</name>
    </ligand>
</feature>
<dbReference type="Gene3D" id="3.20.20.140">
    <property type="entry name" value="Metal-dependent hydrolases"/>
    <property type="match status" value="1"/>
</dbReference>
<keyword evidence="1 4" id="KW-0862">Zinc</keyword>
<feature type="binding site" evidence="3">
    <location>
        <position position="290"/>
    </location>
    <ligand>
        <name>substrate</name>
    </ligand>
</feature>
<feature type="binding site" evidence="3">
    <location>
        <position position="100"/>
    </location>
    <ligand>
        <name>substrate</name>
    </ligand>
</feature>
<dbReference type="GO" id="GO:0006508">
    <property type="term" value="P:proteolysis"/>
    <property type="evidence" value="ECO:0007669"/>
    <property type="project" value="UniProtKB-KW"/>
</dbReference>
<evidence type="ECO:0000256" key="2">
    <source>
        <dbReference type="PIRSR" id="PIRSR001238-1"/>
    </source>
</evidence>
<dbReference type="EMBL" id="SMAE01000001">
    <property type="protein sequence ID" value="TCS91698.1"/>
    <property type="molecule type" value="Genomic_DNA"/>
</dbReference>
<evidence type="ECO:0000256" key="1">
    <source>
        <dbReference type="PIRNR" id="PIRNR001238"/>
    </source>
</evidence>